<name>A0A4C1ZER1_EUMVA</name>
<dbReference type="EMBL" id="BGZK01001734">
    <property type="protein sequence ID" value="GBP85409.1"/>
    <property type="molecule type" value="Genomic_DNA"/>
</dbReference>
<sequence>MQKARGNNITILKIPPHTSHLLQPLDLAVNKSFKDKWDVDLVKWQRLNVGKVLPKIEFSRIIGQVCTQIDRKVCKTGFRKAGIYPINKNIIAEEKFDPIQLTEWKNAKQLEKSQNQLVKQICPKKLSEIALTVVNKIYIMHQGVPQLNSIQASMSLTDVLHSEEKTTPSLNTENVQQRPKIQILNNRRVYTNVTFEELLLKIIKPGKPCLKTKRTKIATGAEVITHDDVEKFNGEWDGLCAFNDQGVTDENKAILEVSGKSDGSNNVAKKVCDKLDERNQATEEVGERSDERNNKAKEGNGKWDCRAKRSGRHYDCHIELDHSCLNYYRLSPIPYQKMPDGFESAYPLTPAVNPKEIRARANSSSKGKKPILALLPGDDEAVEIPDKSVAGVDKPLNRNERRDSEIDSYAESLRTMSTWVDQRELEHRSVRRASSEEKRGEKEPSDANRLRRRRRESAVRRGEAAAAAQRQRQSPRMPAAHDTLNRCGTFCAGCRDEHIVSCFVHSCLYTLVVNALPLPGLANYIDWSTSWQSLPHAPCILPAPAGPSA</sequence>
<dbReference type="Proteomes" id="UP000299102">
    <property type="component" value="Unassembled WGS sequence"/>
</dbReference>
<proteinExistence type="predicted"/>
<evidence type="ECO:0000256" key="1">
    <source>
        <dbReference type="SAM" id="MobiDB-lite"/>
    </source>
</evidence>
<gene>
    <name evidence="2" type="ORF">EVAR_60250_1</name>
</gene>
<accession>A0A4C1ZER1</accession>
<reference evidence="2 3" key="1">
    <citation type="journal article" date="2019" name="Commun. Biol.">
        <title>The bagworm genome reveals a unique fibroin gene that provides high tensile strength.</title>
        <authorList>
            <person name="Kono N."/>
            <person name="Nakamura H."/>
            <person name="Ohtoshi R."/>
            <person name="Tomita M."/>
            <person name="Numata K."/>
            <person name="Arakawa K."/>
        </authorList>
    </citation>
    <scope>NUCLEOTIDE SEQUENCE [LARGE SCALE GENOMIC DNA]</scope>
</reference>
<evidence type="ECO:0008006" key="4">
    <source>
        <dbReference type="Google" id="ProtNLM"/>
    </source>
</evidence>
<protein>
    <recommendedName>
        <fullName evidence="4">DDE-1 domain-containing protein</fullName>
    </recommendedName>
</protein>
<keyword evidence="3" id="KW-1185">Reference proteome</keyword>
<organism evidence="2 3">
    <name type="scientific">Eumeta variegata</name>
    <name type="common">Bagworm moth</name>
    <name type="synonym">Eumeta japonica</name>
    <dbReference type="NCBI Taxonomy" id="151549"/>
    <lineage>
        <taxon>Eukaryota</taxon>
        <taxon>Metazoa</taxon>
        <taxon>Ecdysozoa</taxon>
        <taxon>Arthropoda</taxon>
        <taxon>Hexapoda</taxon>
        <taxon>Insecta</taxon>
        <taxon>Pterygota</taxon>
        <taxon>Neoptera</taxon>
        <taxon>Endopterygota</taxon>
        <taxon>Lepidoptera</taxon>
        <taxon>Glossata</taxon>
        <taxon>Ditrysia</taxon>
        <taxon>Tineoidea</taxon>
        <taxon>Psychidae</taxon>
        <taxon>Oiketicinae</taxon>
        <taxon>Eumeta</taxon>
    </lineage>
</organism>
<evidence type="ECO:0000313" key="3">
    <source>
        <dbReference type="Proteomes" id="UP000299102"/>
    </source>
</evidence>
<dbReference type="AlphaFoldDB" id="A0A4C1ZER1"/>
<feature type="compositionally biased region" description="Low complexity" evidence="1">
    <location>
        <begin position="464"/>
        <end position="479"/>
    </location>
</feature>
<feature type="region of interest" description="Disordered" evidence="1">
    <location>
        <begin position="279"/>
        <end position="301"/>
    </location>
</feature>
<feature type="region of interest" description="Disordered" evidence="1">
    <location>
        <begin position="426"/>
        <end position="479"/>
    </location>
</feature>
<feature type="compositionally biased region" description="Basic and acidic residues" evidence="1">
    <location>
        <begin position="426"/>
        <end position="449"/>
    </location>
</feature>
<dbReference type="OrthoDB" id="10035668at2759"/>
<evidence type="ECO:0000313" key="2">
    <source>
        <dbReference type="EMBL" id="GBP85409.1"/>
    </source>
</evidence>
<comment type="caution">
    <text evidence="2">The sequence shown here is derived from an EMBL/GenBank/DDBJ whole genome shotgun (WGS) entry which is preliminary data.</text>
</comment>